<dbReference type="Gene3D" id="1.10.10.10">
    <property type="entry name" value="Winged helix-like DNA-binding domain superfamily/Winged helix DNA-binding domain"/>
    <property type="match status" value="1"/>
</dbReference>
<evidence type="ECO:0000259" key="4">
    <source>
        <dbReference type="PROSITE" id="PS51755"/>
    </source>
</evidence>
<evidence type="ECO:0000313" key="6">
    <source>
        <dbReference type="Proteomes" id="UP001195903"/>
    </source>
</evidence>
<reference evidence="5 6" key="1">
    <citation type="submission" date="2021-05" db="EMBL/GenBank/DDBJ databases">
        <title>Shewanella sp. JM162201.</title>
        <authorList>
            <person name="Xu S."/>
            <person name="Li A."/>
        </authorList>
    </citation>
    <scope>NUCLEOTIDE SEQUENCE [LARGE SCALE GENOMIC DNA]</scope>
    <source>
        <strain evidence="5 6">JM162201</strain>
    </source>
</reference>
<accession>A0ABS5UZE6</accession>
<keyword evidence="3" id="KW-1133">Transmembrane helix</keyword>
<dbReference type="InterPro" id="IPR036388">
    <property type="entry name" value="WH-like_DNA-bd_sf"/>
</dbReference>
<dbReference type="Proteomes" id="UP001195903">
    <property type="component" value="Unassembled WGS sequence"/>
</dbReference>
<dbReference type="InterPro" id="IPR016032">
    <property type="entry name" value="Sig_transdc_resp-reg_C-effctor"/>
</dbReference>
<keyword evidence="1 2" id="KW-0238">DNA-binding</keyword>
<dbReference type="InterPro" id="IPR001867">
    <property type="entry name" value="OmpR/PhoB-type_DNA-bd"/>
</dbReference>
<organism evidence="5 6">
    <name type="scientific">Shewanella jiangmenensis</name>
    <dbReference type="NCBI Taxonomy" id="2837387"/>
    <lineage>
        <taxon>Bacteria</taxon>
        <taxon>Pseudomonadati</taxon>
        <taxon>Pseudomonadota</taxon>
        <taxon>Gammaproteobacteria</taxon>
        <taxon>Alteromonadales</taxon>
        <taxon>Shewanellaceae</taxon>
        <taxon>Shewanella</taxon>
    </lineage>
</organism>
<evidence type="ECO:0000313" key="5">
    <source>
        <dbReference type="EMBL" id="MBT1443562.1"/>
    </source>
</evidence>
<proteinExistence type="predicted"/>
<dbReference type="Pfam" id="PF00486">
    <property type="entry name" value="Trans_reg_C"/>
    <property type="match status" value="1"/>
</dbReference>
<dbReference type="SUPFAM" id="SSF46894">
    <property type="entry name" value="C-terminal effector domain of the bipartite response regulators"/>
    <property type="match status" value="1"/>
</dbReference>
<protein>
    <submittedName>
        <fullName evidence="5">Helix-turn-helix domain-containing protein</fullName>
    </submittedName>
</protein>
<evidence type="ECO:0000256" key="1">
    <source>
        <dbReference type="ARBA" id="ARBA00023125"/>
    </source>
</evidence>
<feature type="domain" description="OmpR/PhoB-type" evidence="4">
    <location>
        <begin position="1"/>
        <end position="96"/>
    </location>
</feature>
<dbReference type="PROSITE" id="PS51755">
    <property type="entry name" value="OMPR_PHOB"/>
    <property type="match status" value="1"/>
</dbReference>
<keyword evidence="3" id="KW-0472">Membrane</keyword>
<dbReference type="SMART" id="SM00862">
    <property type="entry name" value="Trans_reg_C"/>
    <property type="match status" value="1"/>
</dbReference>
<dbReference type="EMBL" id="JAHEPS010000001">
    <property type="protein sequence ID" value="MBT1443562.1"/>
    <property type="molecule type" value="Genomic_DNA"/>
</dbReference>
<sequence>MQLGECWFDDARGELVNRASGDVWHLPRAELQVLRLLCAAAGKVVSKAELRQGDDEHQPLSDSSVARAVFMLRSFIGPGSELLIETVKGQGYMLRLSPQERRSNLHGPRRFGQRVSLVPVWLLSFAMLLAIAGGVYYAWRVAELAPSAPYRVDTLTQADGQMVRLVLYAHSRSNNTLLVEKAAMIGSVLAECRSSRWRDVYLSLSHDSRVLNLTLRGEYLGQAVVRNLKLSDGREPRDFISAEGLREVDICD</sequence>
<gene>
    <name evidence="5" type="ORF">KJI95_03375</name>
</gene>
<feature type="DNA-binding region" description="OmpR/PhoB-type" evidence="2">
    <location>
        <begin position="1"/>
        <end position="96"/>
    </location>
</feature>
<keyword evidence="6" id="KW-1185">Reference proteome</keyword>
<feature type="transmembrane region" description="Helical" evidence="3">
    <location>
        <begin position="118"/>
        <end position="139"/>
    </location>
</feature>
<name>A0ABS5UZE6_9GAMM</name>
<evidence type="ECO:0000256" key="2">
    <source>
        <dbReference type="PROSITE-ProRule" id="PRU01091"/>
    </source>
</evidence>
<evidence type="ECO:0000256" key="3">
    <source>
        <dbReference type="SAM" id="Phobius"/>
    </source>
</evidence>
<comment type="caution">
    <text evidence="5">The sequence shown here is derived from an EMBL/GenBank/DDBJ whole genome shotgun (WGS) entry which is preliminary data.</text>
</comment>
<dbReference type="RefSeq" id="WP_214505739.1">
    <property type="nucleotide sequence ID" value="NZ_JAHEPS010000001.1"/>
</dbReference>
<keyword evidence="3" id="KW-0812">Transmembrane</keyword>